<gene>
    <name evidence="7" type="ORF">VTK73DRAFT_7922</name>
</gene>
<keyword evidence="8" id="KW-1185">Reference proteome</keyword>
<evidence type="ECO:0000256" key="3">
    <source>
        <dbReference type="ARBA" id="ARBA00022692"/>
    </source>
</evidence>
<dbReference type="EMBL" id="JAZHXJ010000534">
    <property type="protein sequence ID" value="KAL1858136.1"/>
    <property type="molecule type" value="Genomic_DNA"/>
</dbReference>
<dbReference type="PANTHER" id="PTHR43791:SF1">
    <property type="entry name" value="ALLANTOATE PERMEASE"/>
    <property type="match status" value="1"/>
</dbReference>
<feature type="transmembrane region" description="Helical" evidence="6">
    <location>
        <begin position="436"/>
        <end position="453"/>
    </location>
</feature>
<sequence length="527" mass="58935">MTTENSITAPEQAAEKIAIKDDLAVHSLAPSLHDAEQLKTAVGADEAQQYVGAEVIEVAEEDSRRILKKIDWHLLPIMCGLYCMQYIDKVLLSFASAMGIQKDIHLNPDEYAWAGSIFYGGYLVFAYPHNRLLQRLPVAKYMAVAVMIWGAILCFSALVKNAAGLLISRFFLGAMEGSVTAGFVLVTASWYRAEEQTFRTALWFGSNGFAQIFGGIIAFGCVSGDEKNRLSIYTWQLLFLVVGAFTFLYGVMMWFCFADSPVKASWLSPDEKRLAIERLRSNQQGIGSRKFKWYQVKEAFTDIRTYIIFLSTVTQNIPNGGVTVFFTALIQSYGFTTKETFLLSTPAGLVQIITNFGIPYVAQRYRNRMAGAVVGILICLFGISLMAGLAMDNHPLRAKAGQLIGYYLLIATTAAPMILILSVIATNTLGSTKKTTVNATSLVGYCIGFLIGPQCFRDPPYYYVAKYNIIGMWIISLLCYIALYFVNRRENAKRDREWREAGCPVQPPGQEFMDLTDRENRFFRYAL</sequence>
<keyword evidence="4 6" id="KW-1133">Transmembrane helix</keyword>
<reference evidence="7 8" key="1">
    <citation type="journal article" date="2024" name="Commun. Biol.">
        <title>Comparative genomic analysis of thermophilic fungi reveals convergent evolutionary adaptations and gene losses.</title>
        <authorList>
            <person name="Steindorff A.S."/>
            <person name="Aguilar-Pontes M.V."/>
            <person name="Robinson A.J."/>
            <person name="Andreopoulos B."/>
            <person name="LaButti K."/>
            <person name="Kuo A."/>
            <person name="Mondo S."/>
            <person name="Riley R."/>
            <person name="Otillar R."/>
            <person name="Haridas S."/>
            <person name="Lipzen A."/>
            <person name="Grimwood J."/>
            <person name="Schmutz J."/>
            <person name="Clum A."/>
            <person name="Reid I.D."/>
            <person name="Moisan M.C."/>
            <person name="Butler G."/>
            <person name="Nguyen T.T.M."/>
            <person name="Dewar K."/>
            <person name="Conant G."/>
            <person name="Drula E."/>
            <person name="Henrissat B."/>
            <person name="Hansel C."/>
            <person name="Singer S."/>
            <person name="Hutchinson M.I."/>
            <person name="de Vries R.P."/>
            <person name="Natvig D.O."/>
            <person name="Powell A.J."/>
            <person name="Tsang A."/>
            <person name="Grigoriev I.V."/>
        </authorList>
    </citation>
    <scope>NUCLEOTIDE SEQUENCE [LARGE SCALE GENOMIC DNA]</scope>
    <source>
        <strain evidence="7 8">ATCC 24622</strain>
    </source>
</reference>
<protein>
    <recommendedName>
        <fullName evidence="9">Major facilitator superfamily (MFS) profile domain-containing protein</fullName>
    </recommendedName>
</protein>
<evidence type="ECO:0000256" key="5">
    <source>
        <dbReference type="ARBA" id="ARBA00023136"/>
    </source>
</evidence>
<feature type="transmembrane region" description="Helical" evidence="6">
    <location>
        <begin position="74"/>
        <end position="99"/>
    </location>
</feature>
<comment type="subcellular location">
    <subcellularLocation>
        <location evidence="1">Membrane</location>
        <topology evidence="1">Multi-pass membrane protein</topology>
    </subcellularLocation>
</comment>
<evidence type="ECO:0000256" key="2">
    <source>
        <dbReference type="ARBA" id="ARBA00022448"/>
    </source>
</evidence>
<feature type="transmembrane region" description="Helical" evidence="6">
    <location>
        <begin position="200"/>
        <end position="220"/>
    </location>
</feature>
<feature type="transmembrane region" description="Helical" evidence="6">
    <location>
        <begin position="465"/>
        <end position="486"/>
    </location>
</feature>
<keyword evidence="3 6" id="KW-0812">Transmembrane</keyword>
<evidence type="ECO:0000313" key="7">
    <source>
        <dbReference type="EMBL" id="KAL1858136.1"/>
    </source>
</evidence>
<evidence type="ECO:0000256" key="1">
    <source>
        <dbReference type="ARBA" id="ARBA00004141"/>
    </source>
</evidence>
<dbReference type="Pfam" id="PF07690">
    <property type="entry name" value="MFS_1"/>
    <property type="match status" value="1"/>
</dbReference>
<evidence type="ECO:0000256" key="4">
    <source>
        <dbReference type="ARBA" id="ARBA00022989"/>
    </source>
</evidence>
<keyword evidence="5 6" id="KW-0472">Membrane</keyword>
<feature type="transmembrane region" description="Helical" evidence="6">
    <location>
        <begin position="403"/>
        <end position="424"/>
    </location>
</feature>
<keyword evidence="2" id="KW-0813">Transport</keyword>
<evidence type="ECO:0000256" key="6">
    <source>
        <dbReference type="SAM" id="Phobius"/>
    </source>
</evidence>
<evidence type="ECO:0008006" key="9">
    <source>
        <dbReference type="Google" id="ProtNLM"/>
    </source>
</evidence>
<organism evidence="7 8">
    <name type="scientific">Phialemonium thermophilum</name>
    <dbReference type="NCBI Taxonomy" id="223376"/>
    <lineage>
        <taxon>Eukaryota</taxon>
        <taxon>Fungi</taxon>
        <taxon>Dikarya</taxon>
        <taxon>Ascomycota</taxon>
        <taxon>Pezizomycotina</taxon>
        <taxon>Sordariomycetes</taxon>
        <taxon>Sordariomycetidae</taxon>
        <taxon>Cephalothecales</taxon>
        <taxon>Cephalothecaceae</taxon>
        <taxon>Phialemonium</taxon>
    </lineage>
</organism>
<accession>A0ABR3WBU5</accession>
<dbReference type="PANTHER" id="PTHR43791">
    <property type="entry name" value="PERMEASE-RELATED"/>
    <property type="match status" value="1"/>
</dbReference>
<evidence type="ECO:0000313" key="8">
    <source>
        <dbReference type="Proteomes" id="UP001586593"/>
    </source>
</evidence>
<proteinExistence type="predicted"/>
<feature type="transmembrane region" description="Helical" evidence="6">
    <location>
        <begin position="111"/>
        <end position="129"/>
    </location>
</feature>
<dbReference type="SUPFAM" id="SSF103473">
    <property type="entry name" value="MFS general substrate transporter"/>
    <property type="match status" value="1"/>
</dbReference>
<dbReference type="InterPro" id="IPR036259">
    <property type="entry name" value="MFS_trans_sf"/>
</dbReference>
<feature type="transmembrane region" description="Helical" evidence="6">
    <location>
        <begin position="165"/>
        <end position="188"/>
    </location>
</feature>
<feature type="transmembrane region" description="Helical" evidence="6">
    <location>
        <begin position="141"/>
        <end position="159"/>
    </location>
</feature>
<feature type="transmembrane region" description="Helical" evidence="6">
    <location>
        <begin position="232"/>
        <end position="257"/>
    </location>
</feature>
<dbReference type="Proteomes" id="UP001586593">
    <property type="component" value="Unassembled WGS sequence"/>
</dbReference>
<comment type="caution">
    <text evidence="7">The sequence shown here is derived from an EMBL/GenBank/DDBJ whole genome shotgun (WGS) entry which is preliminary data.</text>
</comment>
<name>A0ABR3WBU5_9PEZI</name>
<feature type="transmembrane region" description="Helical" evidence="6">
    <location>
        <begin position="369"/>
        <end position="391"/>
    </location>
</feature>
<dbReference type="InterPro" id="IPR011701">
    <property type="entry name" value="MFS"/>
</dbReference>
<dbReference type="Gene3D" id="1.20.1250.20">
    <property type="entry name" value="MFS general substrate transporter like domains"/>
    <property type="match status" value="2"/>
</dbReference>